<dbReference type="Proteomes" id="UP001152797">
    <property type="component" value="Unassembled WGS sequence"/>
</dbReference>
<dbReference type="OrthoDB" id="408373at2759"/>
<reference evidence="3" key="2">
    <citation type="submission" date="2024-04" db="EMBL/GenBank/DDBJ databases">
        <authorList>
            <person name="Chen Y."/>
            <person name="Shah S."/>
            <person name="Dougan E. K."/>
            <person name="Thang M."/>
            <person name="Chan C."/>
        </authorList>
    </citation>
    <scope>NUCLEOTIDE SEQUENCE [LARGE SCALE GENOMIC DNA]</scope>
</reference>
<comment type="caution">
    <text evidence="2">The sequence shown here is derived from an EMBL/GenBank/DDBJ whole genome shotgun (WGS) entry which is preliminary data.</text>
</comment>
<reference evidence="2" key="1">
    <citation type="submission" date="2022-10" db="EMBL/GenBank/DDBJ databases">
        <authorList>
            <person name="Chen Y."/>
            <person name="Dougan E. K."/>
            <person name="Chan C."/>
            <person name="Rhodes N."/>
            <person name="Thang M."/>
        </authorList>
    </citation>
    <scope>NUCLEOTIDE SEQUENCE</scope>
</reference>
<dbReference type="PRINTS" id="PR00111">
    <property type="entry name" value="ABHYDROLASE"/>
</dbReference>
<dbReference type="EMBL" id="CAMXCT020006786">
    <property type="protein sequence ID" value="CAL1173399.1"/>
    <property type="molecule type" value="Genomic_DNA"/>
</dbReference>
<dbReference type="AlphaFoldDB" id="A0A9P1GS33"/>
<gene>
    <name evidence="2" type="ORF">C1SCF055_LOCUS44474</name>
</gene>
<dbReference type="GO" id="GO:0016787">
    <property type="term" value="F:hydrolase activity"/>
    <property type="evidence" value="ECO:0007669"/>
    <property type="project" value="UniProtKB-KW"/>
</dbReference>
<keyword evidence="5" id="KW-1185">Reference proteome</keyword>
<feature type="domain" description="AB hydrolase-1" evidence="1">
    <location>
        <begin position="91"/>
        <end position="321"/>
    </location>
</feature>
<accession>A0A9P1GS33</accession>
<name>A0A9P1GS33_9DINO</name>
<evidence type="ECO:0000313" key="4">
    <source>
        <dbReference type="EMBL" id="CAL4807336.1"/>
    </source>
</evidence>
<evidence type="ECO:0000259" key="1">
    <source>
        <dbReference type="Pfam" id="PF12697"/>
    </source>
</evidence>
<dbReference type="InterPro" id="IPR029058">
    <property type="entry name" value="AB_hydrolase_fold"/>
</dbReference>
<organism evidence="2">
    <name type="scientific">Cladocopium goreaui</name>
    <dbReference type="NCBI Taxonomy" id="2562237"/>
    <lineage>
        <taxon>Eukaryota</taxon>
        <taxon>Sar</taxon>
        <taxon>Alveolata</taxon>
        <taxon>Dinophyceae</taxon>
        <taxon>Suessiales</taxon>
        <taxon>Symbiodiniaceae</taxon>
        <taxon>Cladocopium</taxon>
    </lineage>
</organism>
<dbReference type="EMBL" id="CAMXCT010006786">
    <property type="protein sequence ID" value="CAI4020024.1"/>
    <property type="molecule type" value="Genomic_DNA"/>
</dbReference>
<evidence type="ECO:0000313" key="5">
    <source>
        <dbReference type="Proteomes" id="UP001152797"/>
    </source>
</evidence>
<proteinExistence type="predicted"/>
<dbReference type="EMBL" id="CAMXCT030006786">
    <property type="protein sequence ID" value="CAL4807336.1"/>
    <property type="molecule type" value="Genomic_DNA"/>
</dbReference>
<keyword evidence="4" id="KW-0378">Hydrolase</keyword>
<evidence type="ECO:0000313" key="2">
    <source>
        <dbReference type="EMBL" id="CAI4020024.1"/>
    </source>
</evidence>
<dbReference type="InterPro" id="IPR000073">
    <property type="entry name" value="AB_hydrolase_1"/>
</dbReference>
<dbReference type="PANTHER" id="PTHR43798">
    <property type="entry name" value="MONOACYLGLYCEROL LIPASE"/>
    <property type="match status" value="1"/>
</dbReference>
<dbReference type="InterPro" id="IPR050266">
    <property type="entry name" value="AB_hydrolase_sf"/>
</dbReference>
<dbReference type="Gene3D" id="3.40.50.1820">
    <property type="entry name" value="alpha/beta hydrolase"/>
    <property type="match status" value="1"/>
</dbReference>
<sequence length="329" mass="36748">MGLLPKRSWLGVFIALYMHLWRSHRKLVNAPQDLSYEDLTQPLLDGQQHRLEFERHGEARQINAHSTPPGWSGKTVVLIHDVKMRLQTWSPVWDLLREDGHRIIAVDLPGHGESNLTAGSLVLPSLTRDIQHIMDHFEVSQGVLVGHGVGGFLALQYFAEYRKRAAERLPFGFVCVACTAGNLKQTIGKERLRQMATAFAAVRLPELLAYFEFSGEASVSRRLGSNASYPVVRVILEAKRQAQSDWALRNLSDMLWTLDLHPAISNLALPSGLLLSDADDRVPQPFALKMAFASTGKLHYFKMLEEDGYSLPLTHAKEVAAVVTSALKL</sequence>
<dbReference type="Pfam" id="PF12697">
    <property type="entry name" value="Abhydrolase_6"/>
    <property type="match status" value="1"/>
</dbReference>
<dbReference type="SUPFAM" id="SSF53474">
    <property type="entry name" value="alpha/beta-Hydrolases"/>
    <property type="match status" value="1"/>
</dbReference>
<evidence type="ECO:0000313" key="3">
    <source>
        <dbReference type="EMBL" id="CAL1173399.1"/>
    </source>
</evidence>
<protein>
    <submittedName>
        <fullName evidence="4">Uncharacterized hydrolase YugF</fullName>
    </submittedName>
</protein>